<keyword evidence="8" id="KW-0333">Golgi apparatus</keyword>
<evidence type="ECO:0000256" key="9">
    <source>
        <dbReference type="ARBA" id="ARBA00023136"/>
    </source>
</evidence>
<dbReference type="GO" id="GO:0006891">
    <property type="term" value="P:intra-Golgi vesicle-mediated transport"/>
    <property type="evidence" value="ECO:0007669"/>
    <property type="project" value="TreeGrafter"/>
</dbReference>
<reference evidence="13" key="1">
    <citation type="submission" date="2013-09" db="EMBL/GenBank/DDBJ databases">
        <title>Corchorus olitorius genome sequencing.</title>
        <authorList>
            <person name="Alam M."/>
            <person name="Haque M.S."/>
            <person name="Islam M.S."/>
            <person name="Emdad E.M."/>
            <person name="Islam M.M."/>
            <person name="Ahmed B."/>
            <person name="Halim A."/>
            <person name="Hossen Q.M.M."/>
            <person name="Hossain M.Z."/>
            <person name="Ahmed R."/>
            <person name="Khan M.M."/>
            <person name="Islam R."/>
            <person name="Rashid M.M."/>
            <person name="Khan S.A."/>
            <person name="Rahman M.S."/>
            <person name="Alam M."/>
            <person name="Yahiya A.S."/>
            <person name="Khan M.S."/>
            <person name="Azam M.S."/>
            <person name="Haque T."/>
            <person name="Lashkar M.Z.H."/>
            <person name="Akhand A.I."/>
            <person name="Morshed G."/>
            <person name="Roy S."/>
            <person name="Uddin K.S."/>
            <person name="Rabeya T."/>
            <person name="Hossain A.S."/>
            <person name="Chowdhury A."/>
            <person name="Snigdha A.R."/>
            <person name="Mortoza M.S."/>
            <person name="Matin S.A."/>
            <person name="Hoque S.M.E."/>
            <person name="Islam M.K."/>
            <person name="Roy D.K."/>
            <person name="Haider R."/>
            <person name="Moosa M.M."/>
            <person name="Elias S.M."/>
            <person name="Hasan A.M."/>
            <person name="Jahan S."/>
            <person name="Shafiuddin M."/>
            <person name="Mahmood N."/>
            <person name="Shommy N.S."/>
        </authorList>
    </citation>
    <scope>NUCLEOTIDE SEQUENCE [LARGE SCALE GENOMIC DNA]</scope>
    <source>
        <strain evidence="13">cv. O-4</strain>
    </source>
</reference>
<accession>A0A1R3HGX9</accession>
<evidence type="ECO:0000256" key="4">
    <source>
        <dbReference type="ARBA" id="ARBA00022448"/>
    </source>
</evidence>
<organism evidence="12 13">
    <name type="scientific">Corchorus olitorius</name>
    <dbReference type="NCBI Taxonomy" id="93759"/>
    <lineage>
        <taxon>Eukaryota</taxon>
        <taxon>Viridiplantae</taxon>
        <taxon>Streptophyta</taxon>
        <taxon>Embryophyta</taxon>
        <taxon>Tracheophyta</taxon>
        <taxon>Spermatophyta</taxon>
        <taxon>Magnoliopsida</taxon>
        <taxon>eudicotyledons</taxon>
        <taxon>Gunneridae</taxon>
        <taxon>Pentapetalae</taxon>
        <taxon>rosids</taxon>
        <taxon>malvids</taxon>
        <taxon>Malvales</taxon>
        <taxon>Malvaceae</taxon>
        <taxon>Grewioideae</taxon>
        <taxon>Apeibeae</taxon>
        <taxon>Corchorus</taxon>
    </lineage>
</organism>
<sequence>MLEYRLQRGHFLFDEDLGKLEVAKAIVFNFQKALQSELVINEIDSNAATPLHAVKLLALYLSNPHDKESTISSLKEWLADLAIGNNAILRLIAGTIFMHEEDFNEALKHTNAGGTMELNALNVQILIKMHRSDYAERQLRAMQQLDENHTLTQLANAWLNLAVVILFY</sequence>
<protein>
    <submittedName>
        <fullName evidence="12">Coatomer, epsilon subunit</fullName>
    </submittedName>
</protein>
<dbReference type="AlphaFoldDB" id="A0A1R3HGX9"/>
<dbReference type="PANTHER" id="PTHR10805:SF0">
    <property type="entry name" value="COATOMER SUBUNIT EPSILON"/>
    <property type="match status" value="1"/>
</dbReference>
<dbReference type="GO" id="GO:0030126">
    <property type="term" value="C:COPI vesicle coat"/>
    <property type="evidence" value="ECO:0007669"/>
    <property type="project" value="TreeGrafter"/>
</dbReference>
<evidence type="ECO:0000256" key="11">
    <source>
        <dbReference type="ARBA" id="ARBA00025582"/>
    </source>
</evidence>
<dbReference type="GO" id="GO:0000139">
    <property type="term" value="C:Golgi membrane"/>
    <property type="evidence" value="ECO:0007669"/>
    <property type="project" value="UniProtKB-SubCell"/>
</dbReference>
<dbReference type="GO" id="GO:0006888">
    <property type="term" value="P:endoplasmic reticulum to Golgi vesicle-mediated transport"/>
    <property type="evidence" value="ECO:0007669"/>
    <property type="project" value="TreeGrafter"/>
</dbReference>
<evidence type="ECO:0000313" key="13">
    <source>
        <dbReference type="Proteomes" id="UP000187203"/>
    </source>
</evidence>
<comment type="similarity">
    <text evidence="3">Belongs to the COPE family.</text>
</comment>
<dbReference type="Pfam" id="PF04733">
    <property type="entry name" value="Coatomer_E"/>
    <property type="match status" value="1"/>
</dbReference>
<dbReference type="GO" id="GO:0015031">
    <property type="term" value="P:protein transport"/>
    <property type="evidence" value="ECO:0007669"/>
    <property type="project" value="UniProtKB-KW"/>
</dbReference>
<dbReference type="GO" id="GO:0006890">
    <property type="term" value="P:retrograde vesicle-mediated transport, Golgi to endoplasmic reticulum"/>
    <property type="evidence" value="ECO:0007669"/>
    <property type="project" value="InterPro"/>
</dbReference>
<name>A0A1R3HGX9_9ROSI</name>
<comment type="caution">
    <text evidence="12">The sequence shown here is derived from an EMBL/GenBank/DDBJ whole genome shotgun (WGS) entry which is preliminary data.</text>
</comment>
<evidence type="ECO:0000256" key="3">
    <source>
        <dbReference type="ARBA" id="ARBA00008827"/>
    </source>
</evidence>
<dbReference type="GO" id="GO:0005198">
    <property type="term" value="F:structural molecule activity"/>
    <property type="evidence" value="ECO:0007669"/>
    <property type="project" value="InterPro"/>
</dbReference>
<proteinExistence type="inferred from homology"/>
<dbReference type="OrthoDB" id="310217at2759"/>
<dbReference type="STRING" id="93759.A0A1R3HGX9"/>
<evidence type="ECO:0000256" key="5">
    <source>
        <dbReference type="ARBA" id="ARBA00022490"/>
    </source>
</evidence>
<keyword evidence="5" id="KW-0963">Cytoplasm</keyword>
<dbReference type="PANTHER" id="PTHR10805">
    <property type="entry name" value="COATOMER SUBUNIT EPSILON"/>
    <property type="match status" value="1"/>
</dbReference>
<keyword evidence="6" id="KW-0931">ER-Golgi transport</keyword>
<keyword evidence="10" id="KW-0968">Cytoplasmic vesicle</keyword>
<comment type="subcellular location">
    <subcellularLocation>
        <location evidence="2">Cytoplasmic vesicle</location>
        <location evidence="2">COPI-coated vesicle membrane</location>
        <topology evidence="2">Peripheral membrane protein</topology>
        <orientation evidence="2">Cytoplasmic side</orientation>
    </subcellularLocation>
    <subcellularLocation>
        <location evidence="1">Golgi apparatus membrane</location>
        <topology evidence="1">Peripheral membrane protein</topology>
        <orientation evidence="1">Cytoplasmic side</orientation>
    </subcellularLocation>
</comment>
<evidence type="ECO:0000256" key="7">
    <source>
        <dbReference type="ARBA" id="ARBA00022927"/>
    </source>
</evidence>
<keyword evidence="9" id="KW-0472">Membrane</keyword>
<comment type="function">
    <text evidence="11">The coatomer is a cytosolic protein complex that binds to dilysine motifs and reversibly associates with Golgi non-clathrin-coated vesicles, which further mediate biosynthetic protein transport from the ER, via the Golgi up to the trans Golgi network. The coatomer complex is required for budding from Golgi membranes, and is essential for the retrograde Golgi-to-ER transport of dilysine-tagged proteins.</text>
</comment>
<evidence type="ECO:0000313" key="12">
    <source>
        <dbReference type="EMBL" id="OMO69591.1"/>
    </source>
</evidence>
<dbReference type="Gene3D" id="1.25.40.10">
    <property type="entry name" value="Tetratricopeptide repeat domain"/>
    <property type="match status" value="1"/>
</dbReference>
<dbReference type="Proteomes" id="UP000187203">
    <property type="component" value="Unassembled WGS sequence"/>
</dbReference>
<dbReference type="EMBL" id="AWUE01020185">
    <property type="protein sequence ID" value="OMO69591.1"/>
    <property type="molecule type" value="Genomic_DNA"/>
</dbReference>
<evidence type="ECO:0000256" key="8">
    <source>
        <dbReference type="ARBA" id="ARBA00023034"/>
    </source>
</evidence>
<keyword evidence="4" id="KW-0813">Transport</keyword>
<evidence type="ECO:0000256" key="1">
    <source>
        <dbReference type="ARBA" id="ARBA00004255"/>
    </source>
</evidence>
<dbReference type="InterPro" id="IPR006822">
    <property type="entry name" value="Coatomer_esu"/>
</dbReference>
<gene>
    <name evidence="12" type="ORF">COLO4_29004</name>
</gene>
<evidence type="ECO:0000256" key="2">
    <source>
        <dbReference type="ARBA" id="ARBA00004347"/>
    </source>
</evidence>
<dbReference type="InterPro" id="IPR011990">
    <property type="entry name" value="TPR-like_helical_dom_sf"/>
</dbReference>
<keyword evidence="7" id="KW-0653">Protein transport</keyword>
<keyword evidence="13" id="KW-1185">Reference proteome</keyword>
<evidence type="ECO:0000256" key="6">
    <source>
        <dbReference type="ARBA" id="ARBA00022892"/>
    </source>
</evidence>
<evidence type="ECO:0000256" key="10">
    <source>
        <dbReference type="ARBA" id="ARBA00023329"/>
    </source>
</evidence>